<dbReference type="OrthoDB" id="10250105at2759"/>
<feature type="domain" description="BPL/LPL catalytic" evidence="3">
    <location>
        <begin position="363"/>
        <end position="557"/>
    </location>
</feature>
<dbReference type="InterPro" id="IPR004408">
    <property type="entry name" value="Biotin_CoA_COase_ligase"/>
</dbReference>
<sequence length="577" mass="62759">MNVLVYSGPEVIQTSLSATISTLRSLLLSNYTVQSITTQSLANHPWPATCSLVVFPACRGPFSSYPALKAVKSYLEQGGSFLALSSGVATSRTGLQAFNSDIGEDQHLRFIDRPAGFAFNPTFQSKSDIGIRPVSTVPDGTETTVYCEGGGDIEIAEEVKGLHILAKYVEGGIAGIIFTLSTGGRAAFWSPSLEYPLTTEPASLVIEKASPSLSAQEIKDAERSRLASLRDTLGRLGLEVPQQTTTFSHPIPQFLVGNPKKPSIINNVLELLKIRLSDDNKDSAVFEDSNDTFRFHSDDESAGLMDVARSSHLYDFEGIATANWRPKHVIAFSQGSLPSPDQTPHFDINRYFDALSTARDLEGCAVGELNGIGFGEALFYGELVTSTQTLLDKNPRFLSTLPSGIVSIASQQLSGRGRGNNIWLSPLGCLQFSIVLRSSLSIIPASKLVFIQYLFCLAVTEACRELGPWGEAVRIKWPNDLYASVGGEMKKIGGILVNTSFGSGKVDIVIGCGLNVLNPPPITSLAQLIPGREFELSLERTVATILAKFEKQWSIWQEAKGSFEPFMDLYFDRWLHS</sequence>
<dbReference type="Pfam" id="PF09825">
    <property type="entry name" value="BPL_N"/>
    <property type="match status" value="1"/>
</dbReference>
<dbReference type="InterPro" id="IPR004143">
    <property type="entry name" value="BPL_LPL_catalytic"/>
</dbReference>
<dbReference type="GO" id="GO:0005737">
    <property type="term" value="C:cytoplasm"/>
    <property type="evidence" value="ECO:0007669"/>
    <property type="project" value="TreeGrafter"/>
</dbReference>
<proteinExistence type="inferred from homology"/>
<name>A0A067PJ02_9AGAM</name>
<evidence type="ECO:0000256" key="2">
    <source>
        <dbReference type="ARBA" id="ARBA00022598"/>
    </source>
</evidence>
<evidence type="ECO:0000259" key="3">
    <source>
        <dbReference type="PROSITE" id="PS51733"/>
    </source>
</evidence>
<dbReference type="GO" id="GO:0004077">
    <property type="term" value="F:biotin--[biotin carboxyl-carrier protein] ligase activity"/>
    <property type="evidence" value="ECO:0007669"/>
    <property type="project" value="InterPro"/>
</dbReference>
<dbReference type="Gene3D" id="3.30.930.10">
    <property type="entry name" value="Bira Bifunctional Protein, Domain 2"/>
    <property type="match status" value="1"/>
</dbReference>
<dbReference type="STRING" id="933084.A0A067PJ02"/>
<dbReference type="AlphaFoldDB" id="A0A067PJ02"/>
<dbReference type="EMBL" id="KL197753">
    <property type="protein sequence ID" value="KDQ50982.1"/>
    <property type="molecule type" value="Genomic_DNA"/>
</dbReference>
<dbReference type="HOGENOM" id="CLU_006150_1_1_1"/>
<dbReference type="InParanoid" id="A0A067PJ02"/>
<evidence type="ECO:0000313" key="4">
    <source>
        <dbReference type="EMBL" id="KDQ50982.1"/>
    </source>
</evidence>
<gene>
    <name evidence="4" type="ORF">JAAARDRAFT_141066</name>
</gene>
<keyword evidence="2" id="KW-0436">Ligase</keyword>
<accession>A0A067PJ02</accession>
<evidence type="ECO:0000313" key="5">
    <source>
        <dbReference type="Proteomes" id="UP000027265"/>
    </source>
</evidence>
<dbReference type="CDD" id="cd16442">
    <property type="entry name" value="BPL"/>
    <property type="match status" value="1"/>
</dbReference>
<dbReference type="PANTHER" id="PTHR12835:SF5">
    <property type="entry name" value="BIOTIN--PROTEIN LIGASE"/>
    <property type="match status" value="1"/>
</dbReference>
<organism evidence="4 5">
    <name type="scientific">Jaapia argillacea MUCL 33604</name>
    <dbReference type="NCBI Taxonomy" id="933084"/>
    <lineage>
        <taxon>Eukaryota</taxon>
        <taxon>Fungi</taxon>
        <taxon>Dikarya</taxon>
        <taxon>Basidiomycota</taxon>
        <taxon>Agaricomycotina</taxon>
        <taxon>Agaricomycetes</taxon>
        <taxon>Agaricomycetidae</taxon>
        <taxon>Jaapiales</taxon>
        <taxon>Jaapiaceae</taxon>
        <taxon>Jaapia</taxon>
    </lineage>
</organism>
<protein>
    <recommendedName>
        <fullName evidence="3">BPL/LPL catalytic domain-containing protein</fullName>
    </recommendedName>
</protein>
<dbReference type="Pfam" id="PF03099">
    <property type="entry name" value="BPL_LplA_LipB"/>
    <property type="match status" value="1"/>
</dbReference>
<dbReference type="PANTHER" id="PTHR12835">
    <property type="entry name" value="BIOTIN PROTEIN LIGASE"/>
    <property type="match status" value="1"/>
</dbReference>
<dbReference type="Proteomes" id="UP000027265">
    <property type="component" value="Unassembled WGS sequence"/>
</dbReference>
<comment type="similarity">
    <text evidence="1">Belongs to the biotin--protein ligase family.</text>
</comment>
<evidence type="ECO:0000256" key="1">
    <source>
        <dbReference type="ARBA" id="ARBA00009934"/>
    </source>
</evidence>
<dbReference type="InterPro" id="IPR045864">
    <property type="entry name" value="aa-tRNA-synth_II/BPL/LPL"/>
</dbReference>
<dbReference type="PROSITE" id="PS51733">
    <property type="entry name" value="BPL_LPL_CATALYTIC"/>
    <property type="match status" value="1"/>
</dbReference>
<dbReference type="FunCoup" id="A0A067PJ02">
    <property type="interactions" value="367"/>
</dbReference>
<dbReference type="NCBIfam" id="TIGR00121">
    <property type="entry name" value="birA_ligase"/>
    <property type="match status" value="1"/>
</dbReference>
<dbReference type="InterPro" id="IPR019197">
    <property type="entry name" value="Biotin-prot_ligase_N"/>
</dbReference>
<dbReference type="SUPFAM" id="SSF55681">
    <property type="entry name" value="Class II aaRS and biotin synthetases"/>
    <property type="match status" value="1"/>
</dbReference>
<keyword evidence="5" id="KW-1185">Reference proteome</keyword>
<reference evidence="5" key="1">
    <citation type="journal article" date="2014" name="Proc. Natl. Acad. Sci. U.S.A.">
        <title>Extensive sampling of basidiomycete genomes demonstrates inadequacy of the white-rot/brown-rot paradigm for wood decay fungi.</title>
        <authorList>
            <person name="Riley R."/>
            <person name="Salamov A.A."/>
            <person name="Brown D.W."/>
            <person name="Nagy L.G."/>
            <person name="Floudas D."/>
            <person name="Held B.W."/>
            <person name="Levasseur A."/>
            <person name="Lombard V."/>
            <person name="Morin E."/>
            <person name="Otillar R."/>
            <person name="Lindquist E.A."/>
            <person name="Sun H."/>
            <person name="LaButti K.M."/>
            <person name="Schmutz J."/>
            <person name="Jabbour D."/>
            <person name="Luo H."/>
            <person name="Baker S.E."/>
            <person name="Pisabarro A.G."/>
            <person name="Walton J.D."/>
            <person name="Blanchette R.A."/>
            <person name="Henrissat B."/>
            <person name="Martin F."/>
            <person name="Cullen D."/>
            <person name="Hibbett D.S."/>
            <person name="Grigoriev I.V."/>
        </authorList>
    </citation>
    <scope>NUCLEOTIDE SEQUENCE [LARGE SCALE GENOMIC DNA]</scope>
    <source>
        <strain evidence="5">MUCL 33604</strain>
    </source>
</reference>